<keyword evidence="5" id="KW-0496">Mitochondrion</keyword>
<proteinExistence type="predicted"/>
<evidence type="ECO:0000256" key="5">
    <source>
        <dbReference type="ARBA" id="ARBA00023128"/>
    </source>
</evidence>
<reference evidence="7 8" key="1">
    <citation type="submission" date="2024-07" db="EMBL/GenBank/DDBJ databases">
        <title>Section-level genome sequencing and comparative genomics of Aspergillus sections Usti and Cavernicolus.</title>
        <authorList>
            <consortium name="Lawrence Berkeley National Laboratory"/>
            <person name="Nybo J.L."/>
            <person name="Vesth T.C."/>
            <person name="Theobald S."/>
            <person name="Frisvad J.C."/>
            <person name="Larsen T.O."/>
            <person name="Kjaerboelling I."/>
            <person name="Rothschild-Mancinelli K."/>
            <person name="Lyhne E.K."/>
            <person name="Kogle M.E."/>
            <person name="Barry K."/>
            <person name="Clum A."/>
            <person name="Na H."/>
            <person name="Ledsgaard L."/>
            <person name="Lin J."/>
            <person name="Lipzen A."/>
            <person name="Kuo A."/>
            <person name="Riley R."/>
            <person name="Mondo S."/>
            <person name="Labutti K."/>
            <person name="Haridas S."/>
            <person name="Pangalinan J."/>
            <person name="Salamov A.A."/>
            <person name="Simmons B.A."/>
            <person name="Magnuson J.K."/>
            <person name="Chen J."/>
            <person name="Drula E."/>
            <person name="Henrissat B."/>
            <person name="Wiebenga A."/>
            <person name="Lubbers R.J."/>
            <person name="Gomes A.C."/>
            <person name="Makela M.R."/>
            <person name="Stajich J."/>
            <person name="Grigoriev I.V."/>
            <person name="Mortensen U.H."/>
            <person name="De Vries R.P."/>
            <person name="Baker S.E."/>
            <person name="Andersen M.R."/>
        </authorList>
    </citation>
    <scope>NUCLEOTIDE SEQUENCE [LARGE SCALE GENOMIC DNA]</scope>
    <source>
        <strain evidence="7 8">CBS 209.92</strain>
    </source>
</reference>
<dbReference type="PANTHER" id="PTHR48182:SF2">
    <property type="entry name" value="PROTEIN SERAC1"/>
    <property type="match status" value="1"/>
</dbReference>
<dbReference type="InterPro" id="IPR052374">
    <property type="entry name" value="SERAC1"/>
</dbReference>
<keyword evidence="6" id="KW-0472">Membrane</keyword>
<evidence type="ECO:0000256" key="3">
    <source>
        <dbReference type="ARBA" id="ARBA00004370"/>
    </source>
</evidence>
<evidence type="ECO:0000256" key="1">
    <source>
        <dbReference type="ARBA" id="ARBA00004173"/>
    </source>
</evidence>
<evidence type="ECO:0000256" key="2">
    <source>
        <dbReference type="ARBA" id="ARBA00004240"/>
    </source>
</evidence>
<evidence type="ECO:0008006" key="9">
    <source>
        <dbReference type="Google" id="ProtNLM"/>
    </source>
</evidence>
<dbReference type="PANTHER" id="PTHR48182">
    <property type="entry name" value="PROTEIN SERAC1"/>
    <property type="match status" value="1"/>
</dbReference>
<evidence type="ECO:0000256" key="6">
    <source>
        <dbReference type="ARBA" id="ARBA00023136"/>
    </source>
</evidence>
<dbReference type="Gene3D" id="3.40.50.1820">
    <property type="entry name" value="alpha/beta hydrolase"/>
    <property type="match status" value="1"/>
</dbReference>
<dbReference type="InterPro" id="IPR029058">
    <property type="entry name" value="AB_hydrolase_fold"/>
</dbReference>
<dbReference type="Proteomes" id="UP001610563">
    <property type="component" value="Unassembled WGS sequence"/>
</dbReference>
<comment type="subcellular location">
    <subcellularLocation>
        <location evidence="2">Endoplasmic reticulum</location>
    </subcellularLocation>
    <subcellularLocation>
        <location evidence="3">Membrane</location>
    </subcellularLocation>
    <subcellularLocation>
        <location evidence="1">Mitochondrion</location>
    </subcellularLocation>
</comment>
<evidence type="ECO:0000313" key="8">
    <source>
        <dbReference type="Proteomes" id="UP001610563"/>
    </source>
</evidence>
<gene>
    <name evidence="7" type="ORF">BJX66DRAFT_332162</name>
</gene>
<organism evidence="7 8">
    <name type="scientific">Aspergillus keveii</name>
    <dbReference type="NCBI Taxonomy" id="714993"/>
    <lineage>
        <taxon>Eukaryota</taxon>
        <taxon>Fungi</taxon>
        <taxon>Dikarya</taxon>
        <taxon>Ascomycota</taxon>
        <taxon>Pezizomycotina</taxon>
        <taxon>Eurotiomycetes</taxon>
        <taxon>Eurotiomycetidae</taxon>
        <taxon>Eurotiales</taxon>
        <taxon>Aspergillaceae</taxon>
        <taxon>Aspergillus</taxon>
        <taxon>Aspergillus subgen. Nidulantes</taxon>
    </lineage>
</organism>
<comment type="caution">
    <text evidence="7">The sequence shown here is derived from an EMBL/GenBank/DDBJ whole genome shotgun (WGS) entry which is preliminary data.</text>
</comment>
<sequence>MARFTPSWINFSNPSPAPETIPDIPPGAKKFPAGLKLLADGGAKPIVDIIFIHGLTGDRHKTWTAPGTTTPWPESLLPATIPNARVLTFGYDAYVTDWLNVVSISRVGNHAMNLITALATWREQDDTNDRPILFVCHSLGGIVCQDAQAPAYAITTSQQYPERHIQGLAKCIAGIIFLGTPHGGSGLAQGAEKLARAINLIKQTNPNILSVLEKESEVLARIQNSFHAFIRSKLVTDGKAVEITSFYEELPLPGIGLVVPLQSAIIRGYPSIGIHATHMGMTKFETKNDAGFVAVVGELRRWTRQIGQIQPHTPLLVIGG</sequence>
<evidence type="ECO:0000313" key="7">
    <source>
        <dbReference type="EMBL" id="KAL2800599.1"/>
    </source>
</evidence>
<keyword evidence="8" id="KW-1185">Reference proteome</keyword>
<name>A0ABR4GNF7_9EURO</name>
<evidence type="ECO:0000256" key="4">
    <source>
        <dbReference type="ARBA" id="ARBA00022824"/>
    </source>
</evidence>
<dbReference type="EMBL" id="JBFTWV010000003">
    <property type="protein sequence ID" value="KAL2800599.1"/>
    <property type="molecule type" value="Genomic_DNA"/>
</dbReference>
<protein>
    <recommendedName>
        <fullName evidence="9">DUF676 domain-containing protein</fullName>
    </recommendedName>
</protein>
<accession>A0ABR4GNF7</accession>
<dbReference type="SUPFAM" id="SSF53474">
    <property type="entry name" value="alpha/beta-Hydrolases"/>
    <property type="match status" value="1"/>
</dbReference>
<keyword evidence="4" id="KW-0256">Endoplasmic reticulum</keyword>